<protein>
    <submittedName>
        <fullName evidence="1">Uncharacterized protein</fullName>
    </submittedName>
</protein>
<dbReference type="EMBL" id="DS231616">
    <property type="protein sequence ID" value="EDU45614.1"/>
    <property type="molecule type" value="Genomic_DNA"/>
</dbReference>
<sequence length="212" mass="22593">MVAVGLCVGPTMIEDTNVSCNVGRNLADPSVLASSSDGLDIAGEGFGARHVTQTGGATEMPSILQAVSASGKILRQNMCRPSMEVSNTTIARVIILQVVQDQVDDSHLQSRSSGPTCCAPIRVAPTTSTTQRSGSKLTDYWHRNSPYPPSCSKMLSCGMRFSSFCPDSEKTPLRPGRTVIRLGNTSLFSSNDCYTLSSNRDAAMCDYTAKPC</sequence>
<dbReference type="Proteomes" id="UP000001471">
    <property type="component" value="Unassembled WGS sequence"/>
</dbReference>
<reference evidence="2" key="1">
    <citation type="journal article" date="2013" name="G3 (Bethesda)">
        <title>Comparative genomics of a plant-pathogenic fungus, Pyrenophora tritici-repentis, reveals transduplication and the impact of repeat elements on pathogenicity and population divergence.</title>
        <authorList>
            <person name="Manning V.A."/>
            <person name="Pandelova I."/>
            <person name="Dhillon B."/>
            <person name="Wilhelm L.J."/>
            <person name="Goodwin S.B."/>
            <person name="Berlin A.M."/>
            <person name="Figueroa M."/>
            <person name="Freitag M."/>
            <person name="Hane J.K."/>
            <person name="Henrissat B."/>
            <person name="Holman W.H."/>
            <person name="Kodira C.D."/>
            <person name="Martin J."/>
            <person name="Oliver R.P."/>
            <person name="Robbertse B."/>
            <person name="Schackwitz W."/>
            <person name="Schwartz D.C."/>
            <person name="Spatafora J.W."/>
            <person name="Turgeon B.G."/>
            <person name="Yandava C."/>
            <person name="Young S."/>
            <person name="Zhou S."/>
            <person name="Zeng Q."/>
            <person name="Grigoriev I.V."/>
            <person name="Ma L.-J."/>
            <person name="Ciuffetti L.M."/>
        </authorList>
    </citation>
    <scope>NUCLEOTIDE SEQUENCE [LARGE SCALE GENOMIC DNA]</scope>
    <source>
        <strain evidence="2">Pt-1C-BFP</strain>
    </source>
</reference>
<organism evidence="1 2">
    <name type="scientific">Pyrenophora tritici-repentis (strain Pt-1C-BFP)</name>
    <name type="common">Wheat tan spot fungus</name>
    <name type="synonym">Drechslera tritici-repentis</name>
    <dbReference type="NCBI Taxonomy" id="426418"/>
    <lineage>
        <taxon>Eukaryota</taxon>
        <taxon>Fungi</taxon>
        <taxon>Dikarya</taxon>
        <taxon>Ascomycota</taxon>
        <taxon>Pezizomycotina</taxon>
        <taxon>Dothideomycetes</taxon>
        <taxon>Pleosporomycetidae</taxon>
        <taxon>Pleosporales</taxon>
        <taxon>Pleosporineae</taxon>
        <taxon>Pleosporaceae</taxon>
        <taxon>Pyrenophora</taxon>
    </lineage>
</organism>
<evidence type="ECO:0000313" key="1">
    <source>
        <dbReference type="EMBL" id="EDU45614.1"/>
    </source>
</evidence>
<accession>B2VX45</accession>
<evidence type="ECO:0000313" key="2">
    <source>
        <dbReference type="Proteomes" id="UP000001471"/>
    </source>
</evidence>
<dbReference type="AlphaFoldDB" id="B2VX45"/>
<gene>
    <name evidence="1" type="ORF">PTRG_03091</name>
</gene>
<name>B2VX45_PYRTR</name>
<dbReference type="InParanoid" id="B2VX45"/>
<dbReference type="HOGENOM" id="CLU_1300253_0_0_1"/>
<proteinExistence type="predicted"/>